<dbReference type="HOGENOM" id="CLU_2751245_0_0_7"/>
<feature type="transmembrane region" description="Helical" evidence="1">
    <location>
        <begin position="24"/>
        <end position="41"/>
    </location>
</feature>
<accession>I5B0G3</accession>
<dbReference type="AlphaFoldDB" id="I5B0G3"/>
<keyword evidence="3" id="KW-1185">Reference proteome</keyword>
<name>I5B0G3_9BACT</name>
<evidence type="ECO:0000256" key="1">
    <source>
        <dbReference type="SAM" id="Phobius"/>
    </source>
</evidence>
<reference evidence="2 3" key="1">
    <citation type="submission" date="2011-09" db="EMBL/GenBank/DDBJ databases">
        <authorList>
            <consortium name="US DOE Joint Genome Institute (JGI-PGF)"/>
            <person name="Lucas S."/>
            <person name="Han J."/>
            <person name="Lapidus A."/>
            <person name="Cheng J.-F."/>
            <person name="Goodwin L."/>
            <person name="Pitluck S."/>
            <person name="Peters L."/>
            <person name="Land M.L."/>
            <person name="Hauser L."/>
            <person name="Orellana R."/>
            <person name="Lovley D."/>
            <person name="Woyke T.J."/>
        </authorList>
    </citation>
    <scope>NUCLEOTIDE SEQUENCE [LARGE SCALE GENOMIC DNA]</scope>
    <source>
        <strain evidence="2 3">2ac9</strain>
    </source>
</reference>
<sequence length="70" mass="8276">MLNQDFCIKIRIKTIQDHEGHEDQFSSISFMLFMLFMSFMVKNSVLKFMLLGDQRLSGQIFSDISVNLYF</sequence>
<gene>
    <name evidence="2" type="ORF">DespoDRAFT_01001</name>
</gene>
<keyword evidence="1" id="KW-0472">Membrane</keyword>
<keyword evidence="1" id="KW-0812">Transmembrane</keyword>
<evidence type="ECO:0000313" key="2">
    <source>
        <dbReference type="EMBL" id="EIM62976.1"/>
    </source>
</evidence>
<organism evidence="2 3">
    <name type="scientific">Desulfobacter postgatei 2ac9</name>
    <dbReference type="NCBI Taxonomy" id="879212"/>
    <lineage>
        <taxon>Bacteria</taxon>
        <taxon>Pseudomonadati</taxon>
        <taxon>Thermodesulfobacteriota</taxon>
        <taxon>Desulfobacteria</taxon>
        <taxon>Desulfobacterales</taxon>
        <taxon>Desulfobacteraceae</taxon>
        <taxon>Desulfobacter</taxon>
    </lineage>
</organism>
<protein>
    <submittedName>
        <fullName evidence="2">Uncharacterized protein</fullName>
    </submittedName>
</protein>
<evidence type="ECO:0000313" key="3">
    <source>
        <dbReference type="Proteomes" id="UP000005778"/>
    </source>
</evidence>
<reference evidence="2 3" key="2">
    <citation type="submission" date="2012-02" db="EMBL/GenBank/DDBJ databases">
        <title>Improved High-Quality Draft sequence of Desulfobacter postgatei 2ac9.</title>
        <authorList>
            <consortium name="US DOE Joint Genome Institute"/>
            <person name="Lucas S."/>
            <person name="Han J."/>
            <person name="Lapidus A."/>
            <person name="Cheng J.-F."/>
            <person name="Goodwin L."/>
            <person name="Pitluck S."/>
            <person name="Peters L."/>
            <person name="Ovchinnikova G."/>
            <person name="Held B."/>
            <person name="Detter J.C."/>
            <person name="Han C."/>
            <person name="Tapia R."/>
            <person name="Land M."/>
            <person name="Hauser L."/>
            <person name="Kyrpides N."/>
            <person name="Ivanova N."/>
            <person name="Pagani I."/>
            <person name="Orellana R."/>
            <person name="Lovley D."/>
            <person name="Woyke T."/>
        </authorList>
    </citation>
    <scope>NUCLEOTIDE SEQUENCE [LARGE SCALE GENOMIC DNA]</scope>
    <source>
        <strain evidence="2 3">2ac9</strain>
    </source>
</reference>
<proteinExistence type="predicted"/>
<dbReference type="Proteomes" id="UP000005778">
    <property type="component" value="Chromosome"/>
</dbReference>
<keyword evidence="1" id="KW-1133">Transmembrane helix</keyword>
<dbReference type="EMBL" id="CM001488">
    <property type="protein sequence ID" value="EIM62976.1"/>
    <property type="molecule type" value="Genomic_DNA"/>
</dbReference>